<keyword evidence="1" id="KW-0175">Coiled coil</keyword>
<evidence type="ECO:0000256" key="2">
    <source>
        <dbReference type="SAM" id="MobiDB-lite"/>
    </source>
</evidence>
<accession>A0A1V9ZH62</accession>
<evidence type="ECO:0000256" key="1">
    <source>
        <dbReference type="SAM" id="Coils"/>
    </source>
</evidence>
<evidence type="ECO:0000313" key="4">
    <source>
        <dbReference type="Proteomes" id="UP000243579"/>
    </source>
</evidence>
<keyword evidence="4" id="KW-1185">Reference proteome</keyword>
<dbReference type="AlphaFoldDB" id="A0A1V9ZH62"/>
<comment type="caution">
    <text evidence="3">The sequence shown here is derived from an EMBL/GenBank/DDBJ whole genome shotgun (WGS) entry which is preliminary data.</text>
</comment>
<dbReference type="Proteomes" id="UP000243579">
    <property type="component" value="Unassembled WGS sequence"/>
</dbReference>
<feature type="coiled-coil region" evidence="1">
    <location>
        <begin position="78"/>
        <end position="105"/>
    </location>
</feature>
<feature type="region of interest" description="Disordered" evidence="2">
    <location>
        <begin position="161"/>
        <end position="182"/>
    </location>
</feature>
<dbReference type="OrthoDB" id="10647313at2759"/>
<proteinExistence type="predicted"/>
<sequence>MPEVDVPNVATRSQDHLGLMAMRLQQVISDLRHELRESVQLQAAAEEATVAQSLATAARNDELTQLLATAHANNTVLMEQVRAQRESLEDMRTRLQDEADARRRQASELAATREELAHEVRAKEDMKALLRTMVEAAKAPPPVCTEFRDVLDAPRRSLFHLKKPSAPKPAPGRLSSAELTWK</sequence>
<reference evidence="3 4" key="1">
    <citation type="journal article" date="2014" name="Genome Biol. Evol.">
        <title>The secreted proteins of Achlya hypogyna and Thraustotheca clavata identify the ancestral oomycete secretome and reveal gene acquisitions by horizontal gene transfer.</title>
        <authorList>
            <person name="Misner I."/>
            <person name="Blouin N."/>
            <person name="Leonard G."/>
            <person name="Richards T.A."/>
            <person name="Lane C.E."/>
        </authorList>
    </citation>
    <scope>NUCLEOTIDE SEQUENCE [LARGE SCALE GENOMIC DNA]</scope>
    <source>
        <strain evidence="3 4">ATCC 48635</strain>
    </source>
</reference>
<gene>
    <name evidence="3" type="ORF">ACHHYP_12141</name>
</gene>
<organism evidence="3 4">
    <name type="scientific">Achlya hypogyna</name>
    <name type="common">Oomycete</name>
    <name type="synonym">Protoachlya hypogyna</name>
    <dbReference type="NCBI Taxonomy" id="1202772"/>
    <lineage>
        <taxon>Eukaryota</taxon>
        <taxon>Sar</taxon>
        <taxon>Stramenopiles</taxon>
        <taxon>Oomycota</taxon>
        <taxon>Saprolegniomycetes</taxon>
        <taxon>Saprolegniales</taxon>
        <taxon>Achlyaceae</taxon>
        <taxon>Achlya</taxon>
    </lineage>
</organism>
<dbReference type="EMBL" id="JNBR01000116">
    <property type="protein sequence ID" value="OQR97324.1"/>
    <property type="molecule type" value="Genomic_DNA"/>
</dbReference>
<protein>
    <submittedName>
        <fullName evidence="3">Uncharacterized protein</fullName>
    </submittedName>
</protein>
<name>A0A1V9ZH62_ACHHY</name>
<evidence type="ECO:0000313" key="3">
    <source>
        <dbReference type="EMBL" id="OQR97324.1"/>
    </source>
</evidence>